<reference evidence="4" key="1">
    <citation type="submission" date="2016-12" db="EMBL/GenBank/DDBJ databases">
        <authorList>
            <person name="Varghese N."/>
            <person name="Submissions S."/>
        </authorList>
    </citation>
    <scope>NUCLEOTIDE SEQUENCE [LARGE SCALE GENOMIC DNA]</scope>
    <source>
        <strain evidence="4">DSM 45599</strain>
    </source>
</reference>
<accession>A0A1N5WHQ4</accession>
<dbReference type="InterPro" id="IPR010982">
    <property type="entry name" value="Lambda_DNA-bd_dom_sf"/>
</dbReference>
<dbReference type="STRING" id="709881.SAMN04489832_2469"/>
<dbReference type="Pfam" id="PF01381">
    <property type="entry name" value="HTH_3"/>
    <property type="match status" value="1"/>
</dbReference>
<feature type="domain" description="HTH cro/C1-type" evidence="2">
    <location>
        <begin position="48"/>
        <end position="104"/>
    </location>
</feature>
<dbReference type="CDD" id="cd00093">
    <property type="entry name" value="HTH_XRE"/>
    <property type="match status" value="1"/>
</dbReference>
<feature type="region of interest" description="Disordered" evidence="1">
    <location>
        <begin position="1"/>
        <end position="28"/>
    </location>
</feature>
<dbReference type="SMART" id="SM00530">
    <property type="entry name" value="HTH_XRE"/>
    <property type="match status" value="1"/>
</dbReference>
<dbReference type="Proteomes" id="UP000185124">
    <property type="component" value="Unassembled WGS sequence"/>
</dbReference>
<organism evidence="3 4">
    <name type="scientific">Micromonospora cremea</name>
    <dbReference type="NCBI Taxonomy" id="709881"/>
    <lineage>
        <taxon>Bacteria</taxon>
        <taxon>Bacillati</taxon>
        <taxon>Actinomycetota</taxon>
        <taxon>Actinomycetes</taxon>
        <taxon>Micromonosporales</taxon>
        <taxon>Micromonosporaceae</taxon>
        <taxon>Micromonospora</taxon>
    </lineage>
</organism>
<evidence type="ECO:0000313" key="4">
    <source>
        <dbReference type="Proteomes" id="UP000185124"/>
    </source>
</evidence>
<evidence type="ECO:0000259" key="2">
    <source>
        <dbReference type="PROSITE" id="PS50943"/>
    </source>
</evidence>
<dbReference type="RefSeq" id="WP_425293429.1">
    <property type="nucleotide sequence ID" value="NZ_FSQT01000001.1"/>
</dbReference>
<proteinExistence type="predicted"/>
<dbReference type="InterPro" id="IPR001387">
    <property type="entry name" value="Cro/C1-type_HTH"/>
</dbReference>
<evidence type="ECO:0000256" key="1">
    <source>
        <dbReference type="SAM" id="MobiDB-lite"/>
    </source>
</evidence>
<dbReference type="Gene3D" id="1.10.260.40">
    <property type="entry name" value="lambda repressor-like DNA-binding domains"/>
    <property type="match status" value="1"/>
</dbReference>
<evidence type="ECO:0000313" key="3">
    <source>
        <dbReference type="EMBL" id="SIM84753.1"/>
    </source>
</evidence>
<name>A0A1N5WHQ4_9ACTN</name>
<dbReference type="EMBL" id="FSQT01000001">
    <property type="protein sequence ID" value="SIM84753.1"/>
    <property type="molecule type" value="Genomic_DNA"/>
</dbReference>
<protein>
    <submittedName>
        <fullName evidence="3">Helix-turn-helix</fullName>
    </submittedName>
</protein>
<dbReference type="SUPFAM" id="SSF47413">
    <property type="entry name" value="lambda repressor-like DNA-binding domains"/>
    <property type="match status" value="1"/>
</dbReference>
<dbReference type="GO" id="GO:0003677">
    <property type="term" value="F:DNA binding"/>
    <property type="evidence" value="ECO:0007669"/>
    <property type="project" value="InterPro"/>
</dbReference>
<dbReference type="AlphaFoldDB" id="A0A1N5WHQ4"/>
<sequence length="166" mass="17866">MPDRSAGQRRSAIEVSLSVDHGGSDGQDMGEMPATAQAAFARFVRHAVEAARDERGWPVAEVAARSGVSRSTVFRWLSGDWQHHPELPKVRTFCAVLDVPLGVALRALTPPPADAPQPSPPRTDPSVEAHIAAIRDRLADPRTSAADRQHIRATLQMLALAESRAG</sequence>
<keyword evidence="4" id="KW-1185">Reference proteome</keyword>
<dbReference type="PROSITE" id="PS50943">
    <property type="entry name" value="HTH_CROC1"/>
    <property type="match status" value="1"/>
</dbReference>
<gene>
    <name evidence="3" type="ORF">SAMN04489832_2469</name>
</gene>